<sequence length="70" mass="7110">MTSSMWIKSSYSGGSGGQCVEWAPQCATQGSVPVRDSKDPHGPALIFPASSFAAFVAGVKTGEFAGATKA</sequence>
<gene>
    <name evidence="2" type="ORF">FHR34_003085</name>
</gene>
<name>A0A7W7R2A7_KITKI</name>
<accession>A0A7W7R2A7</accession>
<comment type="caution">
    <text evidence="2">The sequence shown here is derived from an EMBL/GenBank/DDBJ whole genome shotgun (WGS) entry which is preliminary data.</text>
</comment>
<evidence type="ECO:0000313" key="2">
    <source>
        <dbReference type="EMBL" id="MBB4924092.1"/>
    </source>
</evidence>
<protein>
    <recommendedName>
        <fullName evidence="1">DUF397 domain-containing protein</fullName>
    </recommendedName>
</protein>
<evidence type="ECO:0000313" key="3">
    <source>
        <dbReference type="Proteomes" id="UP000540506"/>
    </source>
</evidence>
<dbReference type="Pfam" id="PF04149">
    <property type="entry name" value="DUF397"/>
    <property type="match status" value="1"/>
</dbReference>
<dbReference type="InterPro" id="IPR007278">
    <property type="entry name" value="DUF397"/>
</dbReference>
<dbReference type="EMBL" id="JACHJV010000001">
    <property type="protein sequence ID" value="MBB4924092.1"/>
    <property type="molecule type" value="Genomic_DNA"/>
</dbReference>
<dbReference type="AlphaFoldDB" id="A0A7W7R2A7"/>
<reference evidence="2 3" key="1">
    <citation type="submission" date="2020-08" db="EMBL/GenBank/DDBJ databases">
        <title>Sequencing the genomes of 1000 actinobacteria strains.</title>
        <authorList>
            <person name="Klenk H.-P."/>
        </authorList>
    </citation>
    <scope>NUCLEOTIDE SEQUENCE [LARGE SCALE GENOMIC DNA]</scope>
    <source>
        <strain evidence="2 3">DSM 41654</strain>
    </source>
</reference>
<keyword evidence="3" id="KW-1185">Reference proteome</keyword>
<dbReference type="Proteomes" id="UP000540506">
    <property type="component" value="Unassembled WGS sequence"/>
</dbReference>
<feature type="domain" description="DUF397" evidence="1">
    <location>
        <begin position="6"/>
        <end position="60"/>
    </location>
</feature>
<proteinExistence type="predicted"/>
<organism evidence="2 3">
    <name type="scientific">Kitasatospora kifunensis</name>
    <name type="common">Streptomyces kifunensis</name>
    <dbReference type="NCBI Taxonomy" id="58351"/>
    <lineage>
        <taxon>Bacteria</taxon>
        <taxon>Bacillati</taxon>
        <taxon>Actinomycetota</taxon>
        <taxon>Actinomycetes</taxon>
        <taxon>Kitasatosporales</taxon>
        <taxon>Streptomycetaceae</taxon>
        <taxon>Kitasatospora</taxon>
    </lineage>
</organism>
<evidence type="ECO:0000259" key="1">
    <source>
        <dbReference type="Pfam" id="PF04149"/>
    </source>
</evidence>